<keyword evidence="2" id="KW-0433">Leucine-rich repeat</keyword>
<dbReference type="InterPro" id="IPR027417">
    <property type="entry name" value="P-loop_NTPase"/>
</dbReference>
<evidence type="ECO:0000256" key="3">
    <source>
        <dbReference type="ARBA" id="ARBA00022737"/>
    </source>
</evidence>
<dbReference type="Gene3D" id="1.10.8.430">
    <property type="entry name" value="Helical domain of apoptotic protease-activating factors"/>
    <property type="match status" value="1"/>
</dbReference>
<keyword evidence="9" id="KW-1185">Reference proteome</keyword>
<name>V4STC1_CITCL</name>
<sequence>MGNVCSPSFSCDGTISQCLDCSVRQAGYICYLRDNLKDLRRESQKLIEERNDVRIRVIVAEQQQMKRLERVQGWFSRVQDVLYEVDRLTLESNREDAKLCLGGLCTKICKSNYKFGRKVFRTLREVQSLSLEGDFKEVAQPAPVNPVDERPLPTSVVGLQSTFERVWSCVMEDTIGIVGLYGMGGVGKTTLLTQINNKFLVSPNHFDFVIWVVVSKDLQLEKIQECVAEKIGLFNESWSSKNVQEKAQEIFKILSDKKFMLLLDDIWEPVDLAQVGLPIPSPRSTSSKVVFTSRDFEVCGQMEAHRSFKVECLAYEDAWELFEEKVGREILVSHPDTPELAEIVAKECGGLPLALITVGRAMASKKTPQEWEHAIEVLRSSSSKFLGLERWVYSRLKFSYDFLPTDTIRFCVFYCCLFPEDSKISIEDLIDCWICEGLLDEYDGFGARNQGLTGAPRIGMWKEITRMSLMQNAIQNLTETPTCPHLRALFLHSNHLGTVSNNFFHSMASLRVLIFLYNGSPENLPLGILNLVSLQHLDLSWTGITRLPIELKYLVNLKCLNLEYTFRLSRIPQLVISDLKMLRALRMFECGFKVEQEADSILFGDSEVLVEELLALKHLNLLTITLQIFGALQRLLNYCNSSRSINTQSLCLRHLNNSNLLSAFSFASLRHLWTLHLYFNDFEELNIDAGEVKRIRETRGFHSLQKVYINYSKFRHATWLVLAPRAKVIRISNCQRLQEIISMEKLGEISAEVMDNLILFGRLEYLILEGLQNLKSIHSSYLPFPRLKEICVWKCAELKKLPLDCNQGLEQKIIMKGQDLLPFSN</sequence>
<evidence type="ECO:0000313" key="9">
    <source>
        <dbReference type="Proteomes" id="UP000030687"/>
    </source>
</evidence>
<dbReference type="OMA" id="IRISNCQ"/>
<protein>
    <recommendedName>
        <fullName evidence="7">NB-ARC domain-containing protein</fullName>
    </recommendedName>
</protein>
<evidence type="ECO:0000256" key="2">
    <source>
        <dbReference type="ARBA" id="ARBA00022614"/>
    </source>
</evidence>
<comment type="similarity">
    <text evidence="1">Belongs to the disease resistance NB-LRR family.</text>
</comment>
<dbReference type="PANTHER" id="PTHR33463:SF220">
    <property type="entry name" value="NB-ARC DOMAIN-CONTAINING PROTEIN"/>
    <property type="match status" value="1"/>
</dbReference>
<keyword evidence="6" id="KW-0067">ATP-binding</keyword>
<dbReference type="InterPro" id="IPR042197">
    <property type="entry name" value="Apaf_helical"/>
</dbReference>
<evidence type="ECO:0000256" key="1">
    <source>
        <dbReference type="ARBA" id="ARBA00008894"/>
    </source>
</evidence>
<dbReference type="SUPFAM" id="SSF52058">
    <property type="entry name" value="L domain-like"/>
    <property type="match status" value="1"/>
</dbReference>
<dbReference type="GO" id="GO:0006952">
    <property type="term" value="P:defense response"/>
    <property type="evidence" value="ECO:0007669"/>
    <property type="project" value="UniProtKB-KW"/>
</dbReference>
<keyword evidence="3" id="KW-0677">Repeat</keyword>
<evidence type="ECO:0000259" key="7">
    <source>
        <dbReference type="Pfam" id="PF00931"/>
    </source>
</evidence>
<dbReference type="EMBL" id="KI536925">
    <property type="protein sequence ID" value="ESR40401.1"/>
    <property type="molecule type" value="Genomic_DNA"/>
</dbReference>
<dbReference type="InParanoid" id="V4STC1"/>
<dbReference type="Pfam" id="PF00931">
    <property type="entry name" value="NB-ARC"/>
    <property type="match status" value="1"/>
</dbReference>
<evidence type="ECO:0000256" key="4">
    <source>
        <dbReference type="ARBA" id="ARBA00022741"/>
    </source>
</evidence>
<organism evidence="8 9">
    <name type="scientific">Citrus clementina</name>
    <name type="common">Clementine</name>
    <name type="synonym">Citrus deliciosa x Citrus sinensis</name>
    <dbReference type="NCBI Taxonomy" id="85681"/>
    <lineage>
        <taxon>Eukaryota</taxon>
        <taxon>Viridiplantae</taxon>
        <taxon>Streptophyta</taxon>
        <taxon>Embryophyta</taxon>
        <taxon>Tracheophyta</taxon>
        <taxon>Spermatophyta</taxon>
        <taxon>Magnoliopsida</taxon>
        <taxon>eudicotyledons</taxon>
        <taxon>Gunneridae</taxon>
        <taxon>Pentapetalae</taxon>
        <taxon>rosids</taxon>
        <taxon>malvids</taxon>
        <taxon>Sapindales</taxon>
        <taxon>Rutaceae</taxon>
        <taxon>Aurantioideae</taxon>
        <taxon>Citrus</taxon>
    </lineage>
</organism>
<gene>
    <name evidence="8" type="ORF">CICLE_v10027169mg</name>
</gene>
<dbReference type="Proteomes" id="UP000030687">
    <property type="component" value="Unassembled WGS sequence"/>
</dbReference>
<dbReference type="FunFam" id="1.10.8.430:FF:000003">
    <property type="entry name" value="Probable disease resistance protein At5g66910"/>
    <property type="match status" value="1"/>
</dbReference>
<evidence type="ECO:0000256" key="6">
    <source>
        <dbReference type="ARBA" id="ARBA00022840"/>
    </source>
</evidence>
<accession>V4STC1</accession>
<evidence type="ECO:0000256" key="5">
    <source>
        <dbReference type="ARBA" id="ARBA00022821"/>
    </source>
</evidence>
<dbReference type="GO" id="GO:0005524">
    <property type="term" value="F:ATP binding"/>
    <property type="evidence" value="ECO:0007669"/>
    <property type="project" value="UniProtKB-KW"/>
</dbReference>
<dbReference type="InterPro" id="IPR050905">
    <property type="entry name" value="Plant_NBS-LRR"/>
</dbReference>
<reference evidence="8 9" key="1">
    <citation type="submission" date="2013-10" db="EMBL/GenBank/DDBJ databases">
        <authorList>
            <consortium name="International Citrus Genome Consortium"/>
            <person name="Jenkins J."/>
            <person name="Schmutz J."/>
            <person name="Prochnik S."/>
            <person name="Rokhsar D."/>
            <person name="Gmitter F."/>
            <person name="Ollitrault P."/>
            <person name="Machado M."/>
            <person name="Talon M."/>
            <person name="Wincker P."/>
            <person name="Jaillon O."/>
            <person name="Morgante M."/>
        </authorList>
    </citation>
    <scope>NUCLEOTIDE SEQUENCE</scope>
    <source>
        <strain evidence="9">cv. Clemenules</strain>
    </source>
</reference>
<dbReference type="Gene3D" id="3.40.50.300">
    <property type="entry name" value="P-loop containing nucleotide triphosphate hydrolases"/>
    <property type="match status" value="1"/>
</dbReference>
<dbReference type="PANTHER" id="PTHR33463">
    <property type="entry name" value="NB-ARC DOMAIN-CONTAINING PROTEIN-RELATED"/>
    <property type="match status" value="1"/>
</dbReference>
<dbReference type="InterPro" id="IPR003591">
    <property type="entry name" value="Leu-rich_rpt_typical-subtyp"/>
</dbReference>
<keyword evidence="5" id="KW-0611">Plant defense</keyword>
<dbReference type="eggNOG" id="KOG4658">
    <property type="taxonomic scope" value="Eukaryota"/>
</dbReference>
<dbReference type="SUPFAM" id="SSF52540">
    <property type="entry name" value="P-loop containing nucleoside triphosphate hydrolases"/>
    <property type="match status" value="1"/>
</dbReference>
<dbReference type="InterPro" id="IPR032675">
    <property type="entry name" value="LRR_dom_sf"/>
</dbReference>
<dbReference type="GO" id="GO:0043531">
    <property type="term" value="F:ADP binding"/>
    <property type="evidence" value="ECO:0007669"/>
    <property type="project" value="InterPro"/>
</dbReference>
<keyword evidence="4" id="KW-0547">Nucleotide-binding</keyword>
<dbReference type="Gene3D" id="3.80.10.10">
    <property type="entry name" value="Ribonuclease Inhibitor"/>
    <property type="match status" value="2"/>
</dbReference>
<proteinExistence type="inferred from homology"/>
<evidence type="ECO:0000313" key="8">
    <source>
        <dbReference type="EMBL" id="ESR40401.1"/>
    </source>
</evidence>
<feature type="domain" description="NB-ARC" evidence="7">
    <location>
        <begin position="161"/>
        <end position="328"/>
    </location>
</feature>
<dbReference type="SMART" id="SM00369">
    <property type="entry name" value="LRR_TYP"/>
    <property type="match status" value="3"/>
</dbReference>
<dbReference type="PRINTS" id="PR00364">
    <property type="entry name" value="DISEASERSIST"/>
</dbReference>
<dbReference type="Gramene" id="ESR40401">
    <property type="protein sequence ID" value="ESR40401"/>
    <property type="gene ID" value="CICLE_v10027169mg"/>
</dbReference>
<dbReference type="KEGG" id="cic:CICLE_v10027169mg"/>
<dbReference type="AlphaFoldDB" id="V4STC1"/>
<dbReference type="InterPro" id="IPR002182">
    <property type="entry name" value="NB-ARC"/>
</dbReference>
<dbReference type="FunFam" id="3.40.50.300:FF:001091">
    <property type="entry name" value="Probable disease resistance protein At1g61300"/>
    <property type="match status" value="1"/>
</dbReference>